<gene>
    <name evidence="2" type="ORF">HPG69_003525</name>
</gene>
<evidence type="ECO:0000256" key="1">
    <source>
        <dbReference type="SAM" id="MobiDB-lite"/>
    </source>
</evidence>
<feature type="region of interest" description="Disordered" evidence="1">
    <location>
        <begin position="190"/>
        <end position="216"/>
    </location>
</feature>
<feature type="region of interest" description="Disordered" evidence="1">
    <location>
        <begin position="67"/>
        <end position="129"/>
    </location>
</feature>
<reference evidence="2 3" key="1">
    <citation type="journal article" date="2020" name="Mol. Biol. Evol.">
        <title>Interspecific Gene Flow and the Evolution of Specialization in Black and White Rhinoceros.</title>
        <authorList>
            <person name="Moodley Y."/>
            <person name="Westbury M.V."/>
            <person name="Russo I.M."/>
            <person name="Gopalakrishnan S."/>
            <person name="Rakotoarivelo A."/>
            <person name="Olsen R.A."/>
            <person name="Prost S."/>
            <person name="Tunstall T."/>
            <person name="Ryder O.A."/>
            <person name="Dalen L."/>
            <person name="Bruford M.W."/>
        </authorList>
    </citation>
    <scope>NUCLEOTIDE SEQUENCE [LARGE SCALE GENOMIC DNA]</scope>
    <source>
        <strain evidence="2">SBR-YM</strain>
        <tissue evidence="2">Skin</tissue>
    </source>
</reference>
<evidence type="ECO:0000313" key="3">
    <source>
        <dbReference type="Proteomes" id="UP000551758"/>
    </source>
</evidence>
<dbReference type="AlphaFoldDB" id="A0A7J7EGY0"/>
<evidence type="ECO:0000313" key="2">
    <source>
        <dbReference type="EMBL" id="KAF5915025.1"/>
    </source>
</evidence>
<feature type="compositionally biased region" description="Low complexity" evidence="1">
    <location>
        <begin position="205"/>
        <end position="216"/>
    </location>
</feature>
<comment type="caution">
    <text evidence="2">The sequence shown here is derived from an EMBL/GenBank/DDBJ whole genome shotgun (WGS) entry which is preliminary data.</text>
</comment>
<keyword evidence="3" id="KW-1185">Reference proteome</keyword>
<organism evidence="2 3">
    <name type="scientific">Diceros bicornis minor</name>
    <name type="common">South-central black rhinoceros</name>
    <dbReference type="NCBI Taxonomy" id="77932"/>
    <lineage>
        <taxon>Eukaryota</taxon>
        <taxon>Metazoa</taxon>
        <taxon>Chordata</taxon>
        <taxon>Craniata</taxon>
        <taxon>Vertebrata</taxon>
        <taxon>Euteleostomi</taxon>
        <taxon>Mammalia</taxon>
        <taxon>Eutheria</taxon>
        <taxon>Laurasiatheria</taxon>
        <taxon>Perissodactyla</taxon>
        <taxon>Rhinocerotidae</taxon>
        <taxon>Diceros</taxon>
    </lineage>
</organism>
<protein>
    <submittedName>
        <fullName evidence="2">Uncharacterized protein</fullName>
    </submittedName>
</protein>
<feature type="compositionally biased region" description="Low complexity" evidence="1">
    <location>
        <begin position="95"/>
        <end position="111"/>
    </location>
</feature>
<accession>A0A7J7EGY0</accession>
<sequence length="216" mass="22997">MPSKGPLQLVQVFECKKIATALRNAKLTKTKMLDVYYLSSYSYTAPNTLPVCQQLYRETTGAVGKCQASGPFRGRAGVRGGQRSGKGRGRGRPGGRAAVAGREGAGPAPRRGSGRDVPTRAGEGVSGPGPRCSLRACAEAEERLLQPSAPLWSTEGRGLFRYSRLLRDSSSGPSVKWEAPEMGAERYLASRRGKSIRSVTNSNTPLANAPARLPPP</sequence>
<proteinExistence type="predicted"/>
<dbReference type="EMBL" id="JACDTQ010002903">
    <property type="protein sequence ID" value="KAF5915025.1"/>
    <property type="molecule type" value="Genomic_DNA"/>
</dbReference>
<dbReference type="Proteomes" id="UP000551758">
    <property type="component" value="Unassembled WGS sequence"/>
</dbReference>
<name>A0A7J7EGY0_DICBM</name>